<dbReference type="eggNOG" id="COG3678">
    <property type="taxonomic scope" value="Bacteria"/>
</dbReference>
<dbReference type="OrthoDB" id="515921at2"/>
<feature type="chain" id="PRO_5003937611" description="Zinc resistance-associated protein" evidence="1">
    <location>
        <begin position="29"/>
        <end position="135"/>
    </location>
</feature>
<dbReference type="AlphaFoldDB" id="K9X381"/>
<dbReference type="Proteomes" id="UP000010475">
    <property type="component" value="Chromosome"/>
</dbReference>
<name>K9X381_9NOST</name>
<evidence type="ECO:0000313" key="3">
    <source>
        <dbReference type="Proteomes" id="UP000010475"/>
    </source>
</evidence>
<reference evidence="2 3" key="1">
    <citation type="submission" date="2012-06" db="EMBL/GenBank/DDBJ databases">
        <title>Finished chromosome of genome of Cylindrospermum stagnale PCC 7417.</title>
        <authorList>
            <consortium name="US DOE Joint Genome Institute"/>
            <person name="Gugger M."/>
            <person name="Coursin T."/>
            <person name="Rippka R."/>
            <person name="Tandeau De Marsac N."/>
            <person name="Huntemann M."/>
            <person name="Wei C.-L."/>
            <person name="Han J."/>
            <person name="Detter J.C."/>
            <person name="Han C."/>
            <person name="Tapia R."/>
            <person name="Chen A."/>
            <person name="Kyrpides N."/>
            <person name="Mavromatis K."/>
            <person name="Markowitz V."/>
            <person name="Szeto E."/>
            <person name="Ivanova N."/>
            <person name="Pagani I."/>
            <person name="Pati A."/>
            <person name="Goodwin L."/>
            <person name="Nordberg H.P."/>
            <person name="Cantor M.N."/>
            <person name="Hua S.X."/>
            <person name="Woyke T."/>
            <person name="Kerfeld C.A."/>
        </authorList>
    </citation>
    <scope>NUCLEOTIDE SEQUENCE [LARGE SCALE GENOMIC DNA]</scope>
    <source>
        <strain evidence="2 3">PCC 7417</strain>
    </source>
</reference>
<evidence type="ECO:0000256" key="1">
    <source>
        <dbReference type="SAM" id="SignalP"/>
    </source>
</evidence>
<accession>K9X381</accession>
<evidence type="ECO:0008006" key="4">
    <source>
        <dbReference type="Google" id="ProtNLM"/>
    </source>
</evidence>
<dbReference type="KEGG" id="csg:Cylst_5025"/>
<proteinExistence type="predicted"/>
<dbReference type="HOGENOM" id="CLU_151117_0_0_3"/>
<keyword evidence="1" id="KW-0732">Signal</keyword>
<protein>
    <recommendedName>
        <fullName evidence="4">Zinc resistance-associated protein</fullName>
    </recommendedName>
</protein>
<keyword evidence="3" id="KW-1185">Reference proteome</keyword>
<dbReference type="RefSeq" id="WP_015210310.1">
    <property type="nucleotide sequence ID" value="NC_019757.1"/>
</dbReference>
<sequence>MKINLTKCFSVLLSILAFFILLPGIALAAPVQIHANAGMIIAQSTNKSASASELNLTPQHRQQLQAVRHRRDKEIQAVLTSLQRSNFAHNLKAGKNYYQALEALDLKPEQRDLIKSIMQFTNLKLKAVSSRFVIH</sequence>
<dbReference type="EMBL" id="CP003642">
    <property type="protein sequence ID" value="AFZ27075.1"/>
    <property type="molecule type" value="Genomic_DNA"/>
</dbReference>
<feature type="signal peptide" evidence="1">
    <location>
        <begin position="1"/>
        <end position="28"/>
    </location>
</feature>
<gene>
    <name evidence="2" type="ORF">Cylst_5025</name>
</gene>
<organism evidence="2 3">
    <name type="scientific">Cylindrospermum stagnale PCC 7417</name>
    <dbReference type="NCBI Taxonomy" id="56107"/>
    <lineage>
        <taxon>Bacteria</taxon>
        <taxon>Bacillati</taxon>
        <taxon>Cyanobacteriota</taxon>
        <taxon>Cyanophyceae</taxon>
        <taxon>Nostocales</taxon>
        <taxon>Nostocaceae</taxon>
        <taxon>Cylindrospermum</taxon>
    </lineage>
</organism>
<evidence type="ECO:0000313" key="2">
    <source>
        <dbReference type="EMBL" id="AFZ27075.1"/>
    </source>
</evidence>